<keyword evidence="4" id="KW-0547">Nucleotide-binding</keyword>
<evidence type="ECO:0000313" key="9">
    <source>
        <dbReference type="EMBL" id="EDQ89597.1"/>
    </source>
</evidence>
<evidence type="ECO:0000256" key="5">
    <source>
        <dbReference type="ARBA" id="ARBA00022777"/>
    </source>
</evidence>
<keyword evidence="3" id="KW-0808">Transferase</keyword>
<sequence>MTERNVLALGTQSPFCVHLHSTFQTPGRLFFVMDFVAGGDLMYHIMQQGRFSEVLSQFYCAEILLGLFFMHGRGIIYRDLKLDNVMVGADGHICIADMGMAKEDISASNRATTFCGTPDYIAPEIINGQSYDFSVDYWALGVLLYEMLVGEAPFGGDDDDELFQAILDNDVHYPRHLSSSASDLVKAFLTSDPDARLGSGSSGAEDIMGHAFFSSIDWDQLNAKKVSPPFVPPSGSKMTLNFDSQFTGEKAAFTPVGKGALKLIPQEEFAGFEFVNPAFAS</sequence>
<protein>
    <recommendedName>
        <fullName evidence="11">Protein kinase domain-containing protein</fullName>
    </recommendedName>
</protein>
<evidence type="ECO:0000313" key="10">
    <source>
        <dbReference type="Proteomes" id="UP000001357"/>
    </source>
</evidence>
<dbReference type="RefSeq" id="XP_001745626.1">
    <property type="nucleotide sequence ID" value="XM_001745574.1"/>
</dbReference>
<dbReference type="GO" id="GO:0005634">
    <property type="term" value="C:nucleus"/>
    <property type="evidence" value="ECO:0000318"/>
    <property type="project" value="GO_Central"/>
</dbReference>
<gene>
    <name evidence="9" type="ORF">MONBRDRAFT_25109</name>
</gene>
<evidence type="ECO:0000256" key="4">
    <source>
        <dbReference type="ARBA" id="ARBA00022741"/>
    </source>
</evidence>
<dbReference type="InterPro" id="IPR000961">
    <property type="entry name" value="AGC-kinase_C"/>
</dbReference>
<dbReference type="Gene3D" id="3.30.200.20">
    <property type="entry name" value="Phosphorylase Kinase, domain 1"/>
    <property type="match status" value="1"/>
</dbReference>
<dbReference type="Pfam" id="PF00069">
    <property type="entry name" value="Pkinase"/>
    <property type="match status" value="1"/>
</dbReference>
<evidence type="ECO:0000256" key="6">
    <source>
        <dbReference type="ARBA" id="ARBA00022840"/>
    </source>
</evidence>
<evidence type="ECO:0000256" key="3">
    <source>
        <dbReference type="ARBA" id="ARBA00022679"/>
    </source>
</evidence>
<keyword evidence="5" id="KW-0418">Kinase</keyword>
<proteinExistence type="predicted"/>
<dbReference type="InParanoid" id="A9UYF7"/>
<organism evidence="9 10">
    <name type="scientific">Monosiga brevicollis</name>
    <name type="common">Choanoflagellate</name>
    <dbReference type="NCBI Taxonomy" id="81824"/>
    <lineage>
        <taxon>Eukaryota</taxon>
        <taxon>Choanoflagellata</taxon>
        <taxon>Craspedida</taxon>
        <taxon>Salpingoecidae</taxon>
        <taxon>Monosiga</taxon>
    </lineage>
</organism>
<dbReference type="GeneID" id="5890838"/>
<dbReference type="SUPFAM" id="SSF56112">
    <property type="entry name" value="Protein kinase-like (PK-like)"/>
    <property type="match status" value="1"/>
</dbReference>
<dbReference type="SMART" id="SM00220">
    <property type="entry name" value="S_TKc"/>
    <property type="match status" value="1"/>
</dbReference>
<dbReference type="Pfam" id="PF00433">
    <property type="entry name" value="Pkinase_C"/>
    <property type="match status" value="1"/>
</dbReference>
<dbReference type="GO" id="GO:0004674">
    <property type="term" value="F:protein serine/threonine kinase activity"/>
    <property type="evidence" value="ECO:0000318"/>
    <property type="project" value="GO_Central"/>
</dbReference>
<dbReference type="InterPro" id="IPR017892">
    <property type="entry name" value="Pkinase_C"/>
</dbReference>
<dbReference type="Gene3D" id="1.10.510.10">
    <property type="entry name" value="Transferase(Phosphotransferase) domain 1"/>
    <property type="match status" value="1"/>
</dbReference>
<dbReference type="OMA" id="RHVFDER"/>
<keyword evidence="2" id="KW-0597">Phosphoprotein</keyword>
<dbReference type="GO" id="GO:0005524">
    <property type="term" value="F:ATP binding"/>
    <property type="evidence" value="ECO:0007669"/>
    <property type="project" value="UniProtKB-KW"/>
</dbReference>
<dbReference type="PANTHER" id="PTHR24351">
    <property type="entry name" value="RIBOSOMAL PROTEIN S6 KINASE"/>
    <property type="match status" value="1"/>
</dbReference>
<dbReference type="PROSITE" id="PS50011">
    <property type="entry name" value="PROTEIN_KINASE_DOM"/>
    <property type="match status" value="1"/>
</dbReference>
<evidence type="ECO:0000259" key="8">
    <source>
        <dbReference type="PROSITE" id="PS51285"/>
    </source>
</evidence>
<evidence type="ECO:0000256" key="2">
    <source>
        <dbReference type="ARBA" id="ARBA00022553"/>
    </source>
</evidence>
<dbReference type="PROSITE" id="PS00108">
    <property type="entry name" value="PROTEIN_KINASE_ST"/>
    <property type="match status" value="1"/>
</dbReference>
<dbReference type="AlphaFoldDB" id="A9UYF7"/>
<evidence type="ECO:0000256" key="1">
    <source>
        <dbReference type="ARBA" id="ARBA00022527"/>
    </source>
</evidence>
<dbReference type="STRING" id="81824.A9UYF7"/>
<keyword evidence="1" id="KW-0723">Serine/threonine-protein kinase</keyword>
<evidence type="ECO:0000259" key="7">
    <source>
        <dbReference type="PROSITE" id="PS50011"/>
    </source>
</evidence>
<dbReference type="EMBL" id="CH991550">
    <property type="protein sequence ID" value="EDQ89597.1"/>
    <property type="molecule type" value="Genomic_DNA"/>
</dbReference>
<reference evidence="9 10" key="1">
    <citation type="journal article" date="2008" name="Nature">
        <title>The genome of the choanoflagellate Monosiga brevicollis and the origin of metazoans.</title>
        <authorList>
            <consortium name="JGI Sequencing"/>
            <person name="King N."/>
            <person name="Westbrook M.J."/>
            <person name="Young S.L."/>
            <person name="Kuo A."/>
            <person name="Abedin M."/>
            <person name="Chapman J."/>
            <person name="Fairclough S."/>
            <person name="Hellsten U."/>
            <person name="Isogai Y."/>
            <person name="Letunic I."/>
            <person name="Marr M."/>
            <person name="Pincus D."/>
            <person name="Putnam N."/>
            <person name="Rokas A."/>
            <person name="Wright K.J."/>
            <person name="Zuzow R."/>
            <person name="Dirks W."/>
            <person name="Good M."/>
            <person name="Goodstein D."/>
            <person name="Lemons D."/>
            <person name="Li W."/>
            <person name="Lyons J.B."/>
            <person name="Morris A."/>
            <person name="Nichols S."/>
            <person name="Richter D.J."/>
            <person name="Salamov A."/>
            <person name="Bork P."/>
            <person name="Lim W.A."/>
            <person name="Manning G."/>
            <person name="Miller W.T."/>
            <person name="McGinnis W."/>
            <person name="Shapiro H."/>
            <person name="Tjian R."/>
            <person name="Grigoriev I.V."/>
            <person name="Rokhsar D."/>
        </authorList>
    </citation>
    <scope>NUCLEOTIDE SEQUENCE [LARGE SCALE GENOMIC DNA]</scope>
    <source>
        <strain evidence="10">MX1 / ATCC 50154</strain>
    </source>
</reference>
<name>A9UYF7_MONBE</name>
<dbReference type="KEGG" id="mbr:MONBRDRAFT_25109"/>
<feature type="domain" description="Protein kinase" evidence="7">
    <location>
        <begin position="1"/>
        <end position="213"/>
    </location>
</feature>
<dbReference type="eggNOG" id="KOG0696">
    <property type="taxonomic scope" value="Eukaryota"/>
</dbReference>
<keyword evidence="6" id="KW-0067">ATP-binding</keyword>
<dbReference type="InterPro" id="IPR011009">
    <property type="entry name" value="Kinase-like_dom_sf"/>
</dbReference>
<evidence type="ECO:0008006" key="11">
    <source>
        <dbReference type="Google" id="ProtNLM"/>
    </source>
</evidence>
<dbReference type="Proteomes" id="UP000001357">
    <property type="component" value="Unassembled WGS sequence"/>
</dbReference>
<dbReference type="InterPro" id="IPR000719">
    <property type="entry name" value="Prot_kinase_dom"/>
</dbReference>
<dbReference type="PROSITE" id="PS51285">
    <property type="entry name" value="AGC_KINASE_CTER"/>
    <property type="match status" value="1"/>
</dbReference>
<accession>A9UYF7</accession>
<dbReference type="GO" id="GO:0005737">
    <property type="term" value="C:cytoplasm"/>
    <property type="evidence" value="ECO:0000318"/>
    <property type="project" value="GO_Central"/>
</dbReference>
<feature type="domain" description="AGC-kinase C-terminal" evidence="8">
    <location>
        <begin position="214"/>
        <end position="281"/>
    </location>
</feature>
<dbReference type="SMART" id="SM00133">
    <property type="entry name" value="S_TK_X"/>
    <property type="match status" value="1"/>
</dbReference>
<dbReference type="InterPro" id="IPR008271">
    <property type="entry name" value="Ser/Thr_kinase_AS"/>
</dbReference>
<keyword evidence="10" id="KW-1185">Reference proteome</keyword>
<dbReference type="FunFam" id="1.10.510.10:FF:000048">
    <property type="entry name" value="Protein kinase C"/>
    <property type="match status" value="1"/>
</dbReference>